<dbReference type="PROSITE" id="PS50893">
    <property type="entry name" value="ABC_TRANSPORTER_2"/>
    <property type="match status" value="1"/>
</dbReference>
<evidence type="ECO:0000256" key="2">
    <source>
        <dbReference type="ARBA" id="ARBA00022448"/>
    </source>
</evidence>
<dbReference type="PANTHER" id="PTHR43820:SF3">
    <property type="entry name" value="BRANCHED-CHAIN AMINO ACID TRANSPORT SYSTEM,ATP-BINDING PROTEIN"/>
    <property type="match status" value="1"/>
</dbReference>
<dbReference type="InterPro" id="IPR027417">
    <property type="entry name" value="P-loop_NTPase"/>
</dbReference>
<keyword evidence="3" id="KW-0547">Nucleotide-binding</keyword>
<comment type="similarity">
    <text evidence="1">Belongs to the ABC transporter superfamily.</text>
</comment>
<sequence>MPDARSSSPLLRIDGLEVNFGAVRALKGVSLDIGQGEVVALVGANGAGKSTTLRTVSGLNRPKAGAITFAGQAIATLPPAEIVRIGISHSPEGRRLFGGLTVADNLRLGACTRRDRDGIGRDQERMFALFPILKQRLTQLAGTLSGGEQQQLALARAMMASPRLLLLDEPSLGVAPLLVRHIFEALAELKRQGMTMLLVEQNIAIALELADRAYVLRTGRVVLSGSSAELTANDRVAQAYLGADE</sequence>
<evidence type="ECO:0000256" key="4">
    <source>
        <dbReference type="ARBA" id="ARBA00022840"/>
    </source>
</evidence>
<evidence type="ECO:0000313" key="7">
    <source>
        <dbReference type="EMBL" id="MEW9304355.1"/>
    </source>
</evidence>
<dbReference type="InterPro" id="IPR052156">
    <property type="entry name" value="BCAA_Transport_ATP-bd_LivF"/>
</dbReference>
<reference evidence="7 8" key="1">
    <citation type="submission" date="2024-07" db="EMBL/GenBank/DDBJ databases">
        <title>Description of Labrys sedimenti sp. nov., isolated from a diclofenac-degrading enrichment culture.</title>
        <authorList>
            <person name="Tancsics A."/>
            <person name="Csepanyi A."/>
        </authorList>
    </citation>
    <scope>NUCLEOTIDE SEQUENCE [LARGE SCALE GENOMIC DNA]</scope>
    <source>
        <strain evidence="7 8">LMG 23578</strain>
    </source>
</reference>
<protein>
    <submittedName>
        <fullName evidence="7">ABC transporter ATP-binding protein</fullName>
    </submittedName>
</protein>
<gene>
    <name evidence="7" type="ORF">ABXS05_02315</name>
</gene>
<proteinExistence type="inferred from homology"/>
<feature type="domain" description="ABC transporter" evidence="6">
    <location>
        <begin position="11"/>
        <end position="243"/>
    </location>
</feature>
<evidence type="ECO:0000256" key="1">
    <source>
        <dbReference type="ARBA" id="ARBA00005417"/>
    </source>
</evidence>
<organism evidence="7 8">
    <name type="scientific">Labrys neptuniae</name>
    <dbReference type="NCBI Taxonomy" id="376174"/>
    <lineage>
        <taxon>Bacteria</taxon>
        <taxon>Pseudomonadati</taxon>
        <taxon>Pseudomonadota</taxon>
        <taxon>Alphaproteobacteria</taxon>
        <taxon>Hyphomicrobiales</taxon>
        <taxon>Xanthobacteraceae</taxon>
        <taxon>Labrys</taxon>
    </lineage>
</organism>
<evidence type="ECO:0000256" key="5">
    <source>
        <dbReference type="ARBA" id="ARBA00022970"/>
    </source>
</evidence>
<dbReference type="GO" id="GO:0005524">
    <property type="term" value="F:ATP binding"/>
    <property type="evidence" value="ECO:0007669"/>
    <property type="project" value="UniProtKB-KW"/>
</dbReference>
<evidence type="ECO:0000313" key="8">
    <source>
        <dbReference type="Proteomes" id="UP001555786"/>
    </source>
</evidence>
<keyword evidence="4 7" id="KW-0067">ATP-binding</keyword>
<evidence type="ECO:0000256" key="3">
    <source>
        <dbReference type="ARBA" id="ARBA00022741"/>
    </source>
</evidence>
<keyword evidence="5" id="KW-0029">Amino-acid transport</keyword>
<dbReference type="InterPro" id="IPR003593">
    <property type="entry name" value="AAA+_ATPase"/>
</dbReference>
<accession>A0ABV3PFF4</accession>
<evidence type="ECO:0000259" key="6">
    <source>
        <dbReference type="PROSITE" id="PS50893"/>
    </source>
</evidence>
<dbReference type="InterPro" id="IPR003439">
    <property type="entry name" value="ABC_transporter-like_ATP-bd"/>
</dbReference>
<dbReference type="CDD" id="cd03224">
    <property type="entry name" value="ABC_TM1139_LivF_branched"/>
    <property type="match status" value="1"/>
</dbReference>
<dbReference type="SMART" id="SM00382">
    <property type="entry name" value="AAA"/>
    <property type="match status" value="1"/>
</dbReference>
<comment type="caution">
    <text evidence="7">The sequence shown here is derived from an EMBL/GenBank/DDBJ whole genome shotgun (WGS) entry which is preliminary data.</text>
</comment>
<dbReference type="InterPro" id="IPR030660">
    <property type="entry name" value="ABC_branched_ATPase_LivF/BraG"/>
</dbReference>
<dbReference type="Proteomes" id="UP001555786">
    <property type="component" value="Unassembled WGS sequence"/>
</dbReference>
<name>A0ABV3PFF4_9HYPH</name>
<dbReference type="Gene3D" id="3.40.50.300">
    <property type="entry name" value="P-loop containing nucleotide triphosphate hydrolases"/>
    <property type="match status" value="1"/>
</dbReference>
<dbReference type="EMBL" id="JBFNQD010000001">
    <property type="protein sequence ID" value="MEW9304355.1"/>
    <property type="molecule type" value="Genomic_DNA"/>
</dbReference>
<dbReference type="PANTHER" id="PTHR43820">
    <property type="entry name" value="HIGH-AFFINITY BRANCHED-CHAIN AMINO ACID TRANSPORT ATP-BINDING PROTEIN LIVF"/>
    <property type="match status" value="1"/>
</dbReference>
<dbReference type="Pfam" id="PF00005">
    <property type="entry name" value="ABC_tran"/>
    <property type="match status" value="1"/>
</dbReference>
<dbReference type="PIRSF" id="PIRSF039137">
    <property type="entry name" value="ABC_branched_ATPase"/>
    <property type="match status" value="1"/>
</dbReference>
<dbReference type="RefSeq" id="WP_367622767.1">
    <property type="nucleotide sequence ID" value="NZ_JBFNQD010000001.1"/>
</dbReference>
<keyword evidence="8" id="KW-1185">Reference proteome</keyword>
<dbReference type="SUPFAM" id="SSF52540">
    <property type="entry name" value="P-loop containing nucleoside triphosphate hydrolases"/>
    <property type="match status" value="1"/>
</dbReference>
<keyword evidence="2" id="KW-0813">Transport</keyword>